<proteinExistence type="predicted"/>
<dbReference type="PATRIC" id="fig|1432052.4.peg.458"/>
<dbReference type="EC" id="1.-.-.-" evidence="2"/>
<dbReference type="InterPro" id="IPR036812">
    <property type="entry name" value="NAD(P)_OxRdtase_dom_sf"/>
</dbReference>
<evidence type="ECO:0000259" key="1">
    <source>
        <dbReference type="Pfam" id="PF00248"/>
    </source>
</evidence>
<dbReference type="SUPFAM" id="SSF51430">
    <property type="entry name" value="NAD(P)-linked oxidoreductase"/>
    <property type="match status" value="1"/>
</dbReference>
<dbReference type="AlphaFoldDB" id="A0A1E3AJ69"/>
<evidence type="ECO:0000313" key="2">
    <source>
        <dbReference type="EMBL" id="ODM08778.1"/>
    </source>
</evidence>
<dbReference type="EMBL" id="MCGH01000001">
    <property type="protein sequence ID" value="ODM08778.1"/>
    <property type="molecule type" value="Genomic_DNA"/>
</dbReference>
<comment type="caution">
    <text evidence="2">The sequence shown here is derived from an EMBL/GenBank/DDBJ whole genome shotgun (WGS) entry which is preliminary data.</text>
</comment>
<feature type="domain" description="NADP-dependent oxidoreductase" evidence="1">
    <location>
        <begin position="16"/>
        <end position="294"/>
    </location>
</feature>
<dbReference type="GO" id="GO:0005829">
    <property type="term" value="C:cytosol"/>
    <property type="evidence" value="ECO:0007669"/>
    <property type="project" value="TreeGrafter"/>
</dbReference>
<dbReference type="PANTHER" id="PTHR43364:SF1">
    <property type="entry name" value="OXIDOREDUCTASE YDHF"/>
    <property type="match status" value="1"/>
</dbReference>
<name>A0A1E3AJ69_9FIRM</name>
<evidence type="ECO:0000313" key="3">
    <source>
        <dbReference type="Proteomes" id="UP000094067"/>
    </source>
</evidence>
<keyword evidence="2" id="KW-0560">Oxidoreductase</keyword>
<dbReference type="InterPro" id="IPR020471">
    <property type="entry name" value="AKR"/>
</dbReference>
<dbReference type="InterPro" id="IPR023210">
    <property type="entry name" value="NADP_OxRdtase_dom"/>
</dbReference>
<dbReference type="Pfam" id="PF00248">
    <property type="entry name" value="Aldo_ket_red"/>
    <property type="match status" value="1"/>
</dbReference>
<dbReference type="InterPro" id="IPR050523">
    <property type="entry name" value="AKR_Detox_Biosynth"/>
</dbReference>
<dbReference type="Proteomes" id="UP000094067">
    <property type="component" value="Unassembled WGS sequence"/>
</dbReference>
<protein>
    <submittedName>
        <fullName evidence="2">Oxidoreductase YdhF</fullName>
        <ecNumber evidence="2">1.-.-.-</ecNumber>
    </submittedName>
</protein>
<gene>
    <name evidence="2" type="primary">ydhF_1</name>
    <name evidence="2" type="ORF">BEI61_00407</name>
</gene>
<dbReference type="PRINTS" id="PR00069">
    <property type="entry name" value="ALDKETRDTASE"/>
</dbReference>
<reference evidence="2 3" key="1">
    <citation type="submission" date="2016-07" db="EMBL/GenBank/DDBJ databases">
        <title>Characterization of isolates of Eisenbergiella tayi derived from blood cultures, using whole genome sequencing.</title>
        <authorList>
            <person name="Burdz T."/>
            <person name="Wiebe D."/>
            <person name="Huynh C."/>
            <person name="Bernard K."/>
        </authorList>
    </citation>
    <scope>NUCLEOTIDE SEQUENCE [LARGE SCALE GENOMIC DNA]</scope>
    <source>
        <strain evidence="2 3">NML 110608</strain>
    </source>
</reference>
<dbReference type="RefSeq" id="WP_069151071.1">
    <property type="nucleotide sequence ID" value="NZ_MCGH01000001.1"/>
</dbReference>
<dbReference type="Gene3D" id="3.20.20.100">
    <property type="entry name" value="NADP-dependent oxidoreductase domain"/>
    <property type="match status" value="1"/>
</dbReference>
<dbReference type="PANTHER" id="PTHR43364">
    <property type="entry name" value="NADH-SPECIFIC METHYLGLYOXAL REDUCTASE-RELATED"/>
    <property type="match status" value="1"/>
</dbReference>
<sequence length="306" mass="34914">MKYIKIRGTSLEVSNIVMGCMRLNSLDVREAQRHIETAIAAGINMFDHADIYGGGECEELFSKAIDMKSRIREKIIIQSKCSIRNGYYDFSREYIIAAVDEILKRLHTEYLDILLLHRPDALMEPEETADAIRSLKKSGKVRYFGVSNQNPMQIELLQKYSEERLLFNQLQFSLVHTPLIDSGMAVNMQIGQSVDRTCGTLEYCRLKDITIQAWSPFQRGFFEGPFIGDMEHYGELNNMINHLAEKYEVTPSAVAVAWLTRHPADIQVILGTTKDSRMLEGCSGSWIPLTREEWYGLYKAAGNMIP</sequence>
<dbReference type="CDD" id="cd19092">
    <property type="entry name" value="AKR_BsYcsN_EcYdhF-like"/>
    <property type="match status" value="1"/>
</dbReference>
<dbReference type="GO" id="GO:0016491">
    <property type="term" value="F:oxidoreductase activity"/>
    <property type="evidence" value="ECO:0007669"/>
    <property type="project" value="UniProtKB-KW"/>
</dbReference>
<accession>A0A1E3AJ69</accession>
<organism evidence="2 3">
    <name type="scientific">Eisenbergiella tayi</name>
    <dbReference type="NCBI Taxonomy" id="1432052"/>
    <lineage>
        <taxon>Bacteria</taxon>
        <taxon>Bacillati</taxon>
        <taxon>Bacillota</taxon>
        <taxon>Clostridia</taxon>
        <taxon>Lachnospirales</taxon>
        <taxon>Lachnospiraceae</taxon>
        <taxon>Eisenbergiella</taxon>
    </lineage>
</organism>